<evidence type="ECO:0000256" key="13">
    <source>
        <dbReference type="HAMAP-Rule" id="MF_00193"/>
    </source>
</evidence>
<dbReference type="Gene3D" id="3.40.50.620">
    <property type="entry name" value="HUPs"/>
    <property type="match status" value="1"/>
</dbReference>
<dbReference type="SUPFAM" id="SSF52402">
    <property type="entry name" value="Adenine nucleotide alpha hydrolases-like"/>
    <property type="match status" value="1"/>
</dbReference>
<keyword evidence="3 13" id="KW-0436">Ligase</keyword>
<comment type="caution">
    <text evidence="17">The sequence shown here is derived from an EMBL/GenBank/DDBJ whole genome shotgun (WGS) entry which is preliminary data.</text>
</comment>
<dbReference type="HAMAP" id="MF_00193">
    <property type="entry name" value="NadE_ammonia_dep"/>
    <property type="match status" value="1"/>
</dbReference>
<dbReference type="FunFam" id="3.40.50.620:FF:000015">
    <property type="entry name" value="NH(3)-dependent NAD(+) synthetase"/>
    <property type="match status" value="1"/>
</dbReference>
<dbReference type="NCBIfam" id="NF001979">
    <property type="entry name" value="PRK00768.1"/>
    <property type="match status" value="1"/>
</dbReference>
<feature type="binding site" description="in other chain" evidence="13">
    <location>
        <position position="139"/>
    </location>
    <ligand>
        <name>deamido-NAD(+)</name>
        <dbReference type="ChEBI" id="CHEBI:58437"/>
        <note>ligand shared between two neighboring subunits</note>
    </ligand>
</feature>
<evidence type="ECO:0000256" key="10">
    <source>
        <dbReference type="ARBA" id="ARBA00055966"/>
    </source>
</evidence>
<dbReference type="RefSeq" id="WP_133404411.1">
    <property type="nucleotide sequence ID" value="NZ_SMTK01000004.1"/>
</dbReference>
<feature type="binding site" evidence="13">
    <location>
        <position position="52"/>
    </location>
    <ligand>
        <name>Mg(2+)</name>
        <dbReference type="ChEBI" id="CHEBI:18420"/>
    </ligand>
</feature>
<feature type="binding site" description="in other chain" evidence="13">
    <location>
        <begin position="259"/>
        <end position="260"/>
    </location>
    <ligand>
        <name>deamido-NAD(+)</name>
        <dbReference type="ChEBI" id="CHEBI:58437"/>
        <note>ligand shared between two neighboring subunits</note>
    </ligand>
</feature>
<dbReference type="InterPro" id="IPR022926">
    <property type="entry name" value="NH(3)-dep_NAD(+)_synth"/>
</dbReference>
<dbReference type="AlphaFoldDB" id="A0A4R5TUK6"/>
<evidence type="ECO:0000313" key="17">
    <source>
        <dbReference type="EMBL" id="TDK24746.1"/>
    </source>
</evidence>
<dbReference type="Proteomes" id="UP000295411">
    <property type="component" value="Unassembled WGS sequence"/>
</dbReference>
<feature type="binding site" evidence="13">
    <location>
        <position position="210"/>
    </location>
    <ligand>
        <name>ATP</name>
        <dbReference type="ChEBI" id="CHEBI:30616"/>
    </ligand>
</feature>
<comment type="pathway">
    <text evidence="13">Cofactor biosynthesis; NAD(+) biosynthesis; NAD(+) from deamido-NAD(+) (ammonia route): step 1/1.</text>
</comment>
<dbReference type="PANTHER" id="PTHR23090:SF7">
    <property type="entry name" value="NH(3)-DEPENDENT NAD(+) SYNTHETASE"/>
    <property type="match status" value="1"/>
</dbReference>
<organism evidence="17 18">
    <name type="scientific">Arthrobacter crusticola</name>
    <dbReference type="NCBI Taxonomy" id="2547960"/>
    <lineage>
        <taxon>Bacteria</taxon>
        <taxon>Bacillati</taxon>
        <taxon>Actinomycetota</taxon>
        <taxon>Actinomycetes</taxon>
        <taxon>Micrococcales</taxon>
        <taxon>Micrococcaceae</taxon>
        <taxon>Arthrobacter</taxon>
    </lineage>
</organism>
<comment type="catalytic activity">
    <reaction evidence="9 13 15">
        <text>deamido-NAD(+) + NH4(+) + ATP = AMP + diphosphate + NAD(+) + H(+)</text>
        <dbReference type="Rhea" id="RHEA:21188"/>
        <dbReference type="ChEBI" id="CHEBI:15378"/>
        <dbReference type="ChEBI" id="CHEBI:28938"/>
        <dbReference type="ChEBI" id="CHEBI:30616"/>
        <dbReference type="ChEBI" id="CHEBI:33019"/>
        <dbReference type="ChEBI" id="CHEBI:57540"/>
        <dbReference type="ChEBI" id="CHEBI:58437"/>
        <dbReference type="ChEBI" id="CHEBI:456215"/>
        <dbReference type="EC" id="6.3.1.5"/>
    </reaction>
</comment>
<dbReference type="PANTHER" id="PTHR23090">
    <property type="entry name" value="NH 3 /GLUTAMINE-DEPENDENT NAD + SYNTHETASE"/>
    <property type="match status" value="1"/>
</dbReference>
<dbReference type="GO" id="GO:0005737">
    <property type="term" value="C:cytoplasm"/>
    <property type="evidence" value="ECO:0007669"/>
    <property type="project" value="InterPro"/>
</dbReference>
<reference evidence="17 18" key="1">
    <citation type="submission" date="2019-03" db="EMBL/GenBank/DDBJ databases">
        <title>Arthrobacter sp. nov., an bacterium isolated from biocrust in Mu Us Desert.</title>
        <authorList>
            <person name="Lixiong L."/>
        </authorList>
    </citation>
    <scope>NUCLEOTIDE SEQUENCE [LARGE SCALE GENOMIC DNA]</scope>
    <source>
        <strain evidence="17 18">SLN-3</strain>
    </source>
</reference>
<name>A0A4R5TUK6_9MICC</name>
<keyword evidence="18" id="KW-1185">Reference proteome</keyword>
<feature type="domain" description="NAD/GMP synthase" evidence="16">
    <location>
        <begin position="24"/>
        <end position="264"/>
    </location>
</feature>
<feature type="binding site" evidence="13">
    <location>
        <position position="188"/>
    </location>
    <ligand>
        <name>ATP</name>
        <dbReference type="ChEBI" id="CHEBI:30616"/>
    </ligand>
</feature>
<dbReference type="Pfam" id="PF02540">
    <property type="entry name" value="NAD_synthase"/>
    <property type="match status" value="1"/>
</dbReference>
<feature type="binding site" evidence="13">
    <location>
        <position position="159"/>
    </location>
    <ligand>
        <name>ATP</name>
        <dbReference type="ChEBI" id="CHEBI:30616"/>
    </ligand>
</feature>
<evidence type="ECO:0000256" key="1">
    <source>
        <dbReference type="ARBA" id="ARBA00005859"/>
    </source>
</evidence>
<gene>
    <name evidence="13 17" type="primary">nadE</name>
    <name evidence="17" type="ORF">E2F48_13120</name>
</gene>
<comment type="function">
    <text evidence="10 13">Catalyzes the ATP-dependent amidation of deamido-NAD to form NAD. Uses ammonia as a nitrogen source.</text>
</comment>
<dbReference type="EC" id="6.3.1.5" evidence="11 13"/>
<evidence type="ECO:0000256" key="7">
    <source>
        <dbReference type="ARBA" id="ARBA00022842"/>
    </source>
</evidence>
<evidence type="ECO:0000256" key="15">
    <source>
        <dbReference type="RuleBase" id="RU003812"/>
    </source>
</evidence>
<dbReference type="CDD" id="cd00553">
    <property type="entry name" value="NAD_synthase"/>
    <property type="match status" value="1"/>
</dbReference>
<comment type="similarity">
    <text evidence="1 13 14">Belongs to the NAD synthetase family.</text>
</comment>
<dbReference type="InterPro" id="IPR022310">
    <property type="entry name" value="NAD/GMP_synthase"/>
</dbReference>
<keyword evidence="5 13" id="KW-0547">Nucleotide-binding</keyword>
<dbReference type="GO" id="GO:0009435">
    <property type="term" value="P:NAD+ biosynthetic process"/>
    <property type="evidence" value="ECO:0007669"/>
    <property type="project" value="UniProtKB-UniRule"/>
</dbReference>
<evidence type="ECO:0000256" key="2">
    <source>
        <dbReference type="ARBA" id="ARBA00011738"/>
    </source>
</evidence>
<evidence type="ECO:0000256" key="11">
    <source>
        <dbReference type="ARBA" id="ARBA00066987"/>
    </source>
</evidence>
<evidence type="ECO:0000256" key="14">
    <source>
        <dbReference type="RuleBase" id="RU003811"/>
    </source>
</evidence>
<protein>
    <recommendedName>
        <fullName evidence="12 13">NH(3)-dependent NAD(+) synthetase</fullName>
        <ecNumber evidence="11 13">6.3.1.5</ecNumber>
    </recommendedName>
</protein>
<accession>A0A4R5TUK6</accession>
<dbReference type="InterPro" id="IPR003694">
    <property type="entry name" value="NAD_synthase"/>
</dbReference>
<keyword evidence="7 13" id="KW-0460">Magnesium</keyword>
<sequence length="274" mass="30241">MRKLQAKIIEELGVRPTIDPAGEIRKRVAFLKDYLRASRTNGFVLGISGGLDSTLAGKLAQLAVDELRSEGVDADFIAVRLPYNAQKDEEDAQAALAFIEPRSTREYNVAPAVDGFQDEYVKTTGEKISDFNKGNIKARARMVAQYALAGQHNLLVLGTDHGAESVTGFFTKYGDGGADILPLFGLNKRQNRALLKELGAPEALYNKVPTADLLDDAPGQADEKELGLTYDQIDDYLEGREVTEAAAAAIEHRYWITRHKRTVPVTLFDSWWRG</sequence>
<feature type="binding site" evidence="13">
    <location>
        <begin position="46"/>
        <end position="53"/>
    </location>
    <ligand>
        <name>ATP</name>
        <dbReference type="ChEBI" id="CHEBI:30616"/>
    </ligand>
</feature>
<dbReference type="GO" id="GO:0005524">
    <property type="term" value="F:ATP binding"/>
    <property type="evidence" value="ECO:0007669"/>
    <property type="project" value="UniProtKB-UniRule"/>
</dbReference>
<dbReference type="UniPathway" id="UPA00253">
    <property type="reaction ID" value="UER00333"/>
</dbReference>
<feature type="binding site" evidence="13">
    <location>
        <position position="164"/>
    </location>
    <ligand>
        <name>Mg(2+)</name>
        <dbReference type="ChEBI" id="CHEBI:18420"/>
    </ligand>
</feature>
<dbReference type="GO" id="GO:0008795">
    <property type="term" value="F:NAD+ synthase activity"/>
    <property type="evidence" value="ECO:0007669"/>
    <property type="project" value="UniProtKB-UniRule"/>
</dbReference>
<dbReference type="GO" id="GO:0003952">
    <property type="term" value="F:NAD+ synthase (glutamine-hydrolyzing) activity"/>
    <property type="evidence" value="ECO:0007669"/>
    <property type="project" value="InterPro"/>
</dbReference>
<dbReference type="OrthoDB" id="3266517at2"/>
<evidence type="ECO:0000256" key="4">
    <source>
        <dbReference type="ARBA" id="ARBA00022723"/>
    </source>
</evidence>
<dbReference type="NCBIfam" id="TIGR00552">
    <property type="entry name" value="nadE"/>
    <property type="match status" value="1"/>
</dbReference>
<evidence type="ECO:0000256" key="5">
    <source>
        <dbReference type="ARBA" id="ARBA00022741"/>
    </source>
</evidence>
<evidence type="ECO:0000313" key="18">
    <source>
        <dbReference type="Proteomes" id="UP000295411"/>
    </source>
</evidence>
<dbReference type="EMBL" id="SMTK01000004">
    <property type="protein sequence ID" value="TDK24746.1"/>
    <property type="molecule type" value="Genomic_DNA"/>
</dbReference>
<feature type="binding site" description="in other chain" evidence="13">
    <location>
        <position position="172"/>
    </location>
    <ligand>
        <name>deamido-NAD(+)</name>
        <dbReference type="ChEBI" id="CHEBI:58437"/>
        <note>ligand shared between two neighboring subunits</note>
    </ligand>
</feature>
<keyword evidence="4 13" id="KW-0479">Metal-binding</keyword>
<keyword evidence="6 13" id="KW-0067">ATP-binding</keyword>
<keyword evidence="8 13" id="KW-0520">NAD</keyword>
<comment type="subunit">
    <text evidence="2 13">Homodimer.</text>
</comment>
<evidence type="ECO:0000256" key="8">
    <source>
        <dbReference type="ARBA" id="ARBA00023027"/>
    </source>
</evidence>
<dbReference type="GO" id="GO:0004359">
    <property type="term" value="F:glutaminase activity"/>
    <property type="evidence" value="ECO:0007669"/>
    <property type="project" value="InterPro"/>
</dbReference>
<evidence type="ECO:0000259" key="16">
    <source>
        <dbReference type="Pfam" id="PF02540"/>
    </source>
</evidence>
<evidence type="ECO:0000256" key="3">
    <source>
        <dbReference type="ARBA" id="ARBA00022598"/>
    </source>
</evidence>
<dbReference type="InterPro" id="IPR014729">
    <property type="entry name" value="Rossmann-like_a/b/a_fold"/>
</dbReference>
<dbReference type="GO" id="GO:0046872">
    <property type="term" value="F:metal ion binding"/>
    <property type="evidence" value="ECO:0007669"/>
    <property type="project" value="UniProtKB-KW"/>
</dbReference>
<feature type="binding site" evidence="13">
    <location>
        <position position="179"/>
    </location>
    <ligand>
        <name>deamido-NAD(+)</name>
        <dbReference type="ChEBI" id="CHEBI:58437"/>
        <note>ligand shared between two neighboring subunits</note>
    </ligand>
</feature>
<evidence type="ECO:0000256" key="12">
    <source>
        <dbReference type="ARBA" id="ARBA00070926"/>
    </source>
</evidence>
<evidence type="ECO:0000256" key="6">
    <source>
        <dbReference type="ARBA" id="ARBA00022840"/>
    </source>
</evidence>
<proteinExistence type="inferred from homology"/>
<evidence type="ECO:0000256" key="9">
    <source>
        <dbReference type="ARBA" id="ARBA00051206"/>
    </source>
</evidence>